<name>A0A382ZZX2_9ZZZZ</name>
<dbReference type="AlphaFoldDB" id="A0A382ZZX2"/>
<reference evidence="1" key="1">
    <citation type="submission" date="2018-05" db="EMBL/GenBank/DDBJ databases">
        <authorList>
            <person name="Lanie J.A."/>
            <person name="Ng W.-L."/>
            <person name="Kazmierczak K.M."/>
            <person name="Andrzejewski T.M."/>
            <person name="Davidsen T.M."/>
            <person name="Wayne K.J."/>
            <person name="Tettelin H."/>
            <person name="Glass J.I."/>
            <person name="Rusch D."/>
            <person name="Podicherti R."/>
            <person name="Tsui H.-C.T."/>
            <person name="Winkler M.E."/>
        </authorList>
    </citation>
    <scope>NUCLEOTIDE SEQUENCE</scope>
</reference>
<feature type="non-terminal residue" evidence="1">
    <location>
        <position position="1"/>
    </location>
</feature>
<sequence length="112" mass="12569">VKGQKGKLFDWPSESTFTTLCTQFVISALAFAIGPDVFAFCNFFSTDTALRTPICAEKLIPTHTASCRRVSFRHPTRHHKRPALSPCASLTLERLLSQRSATMSVDRRDPRD</sequence>
<dbReference type="EMBL" id="UINC01187657">
    <property type="protein sequence ID" value="SVE00495.1"/>
    <property type="molecule type" value="Genomic_DNA"/>
</dbReference>
<feature type="non-terminal residue" evidence="1">
    <location>
        <position position="112"/>
    </location>
</feature>
<proteinExistence type="predicted"/>
<gene>
    <name evidence="1" type="ORF">METZ01_LOCUS453349</name>
</gene>
<accession>A0A382ZZX2</accession>
<organism evidence="1">
    <name type="scientific">marine metagenome</name>
    <dbReference type="NCBI Taxonomy" id="408172"/>
    <lineage>
        <taxon>unclassified sequences</taxon>
        <taxon>metagenomes</taxon>
        <taxon>ecological metagenomes</taxon>
    </lineage>
</organism>
<protein>
    <submittedName>
        <fullName evidence="1">Uncharacterized protein</fullName>
    </submittedName>
</protein>
<evidence type="ECO:0000313" key="1">
    <source>
        <dbReference type="EMBL" id="SVE00495.1"/>
    </source>
</evidence>